<dbReference type="PROSITE" id="PS51257">
    <property type="entry name" value="PROKAR_LIPOPROTEIN"/>
    <property type="match status" value="1"/>
</dbReference>
<keyword evidence="4" id="KW-1185">Reference proteome</keyword>
<feature type="compositionally biased region" description="Low complexity" evidence="1">
    <location>
        <begin position="37"/>
        <end position="52"/>
    </location>
</feature>
<evidence type="ECO:0000256" key="1">
    <source>
        <dbReference type="SAM" id="MobiDB-lite"/>
    </source>
</evidence>
<gene>
    <name evidence="3" type="ORF">SAMN05192583_0187</name>
</gene>
<sequence length="563" mass="59183">MSGLRSLLAGAGLLAVACTTPATAQIGGVDAQPAGIPDAGSPAPSSTSAAPASRGQVAVQPYVEVGQVLLADLKGGDTVTYSYLAAGVDAAAATARTQAQISYRYERRIPWNDDFGDSDVHTGLARVAALVAPGLSVEAGALATRTRSNIGGAAPGLLSGDNDNVSQLYAVYAGPSYANSFGALNVGADYRIGYTKVEVPGAGGLTPGQPRLDNYDRSIGHLVTARVGTSPGTVLPVGLTLSGGYVREDANQLDQRFEDGYGRLDALLPVSPYLALQGGIGYEKLTSSSRAPLFTQDGQPVVDGNGRFVTDKSAPRRVDYRTDGVYFDAGVVWRPNRRTSVSAAVGRRYDSTYYVGQATWAASPSVGVAVNVYDSVETFGHQLRDSLGSLPTSFITARDQYSQQFNGCVFGTTGAAPGACLNRVLQSISTATYRTRGVEGIVSATRGLTSYGLGVGYVNRKLYSRYTPGVSLYGLEDESYYAQAFFGRRLSPVSSVDANIFVNYYDPASRLAEGVWSYGATGSYNHAFGRVSTIASVGIYSFQIGDFDSELSAQVLLAARYTF</sequence>
<name>A0A1H7YAQ7_9SPHN</name>
<dbReference type="AlphaFoldDB" id="A0A1H7YAQ7"/>
<organism evidence="3 4">
    <name type="scientific">Sphingomonas gellani</name>
    <dbReference type="NCBI Taxonomy" id="1166340"/>
    <lineage>
        <taxon>Bacteria</taxon>
        <taxon>Pseudomonadati</taxon>
        <taxon>Pseudomonadota</taxon>
        <taxon>Alphaproteobacteria</taxon>
        <taxon>Sphingomonadales</taxon>
        <taxon>Sphingomonadaceae</taxon>
        <taxon>Sphingomonas</taxon>
    </lineage>
</organism>
<accession>A0A1H7YAQ7</accession>
<dbReference type="OrthoDB" id="7416805at2"/>
<feature type="region of interest" description="Disordered" evidence="1">
    <location>
        <begin position="33"/>
        <end position="52"/>
    </location>
</feature>
<proteinExistence type="predicted"/>
<evidence type="ECO:0008006" key="5">
    <source>
        <dbReference type="Google" id="ProtNLM"/>
    </source>
</evidence>
<feature type="signal peptide" evidence="2">
    <location>
        <begin position="1"/>
        <end position="24"/>
    </location>
</feature>
<dbReference type="Proteomes" id="UP000199206">
    <property type="component" value="Unassembled WGS sequence"/>
</dbReference>
<keyword evidence="2" id="KW-0732">Signal</keyword>
<dbReference type="RefSeq" id="WP_093663597.1">
    <property type="nucleotide sequence ID" value="NZ_FOCF01000001.1"/>
</dbReference>
<dbReference type="STRING" id="1166340.SAMN05192583_0187"/>
<evidence type="ECO:0000313" key="3">
    <source>
        <dbReference type="EMBL" id="SEM43272.1"/>
    </source>
</evidence>
<feature type="chain" id="PRO_5011685882" description="Preprotein translocase subunit YajC" evidence="2">
    <location>
        <begin position="25"/>
        <end position="563"/>
    </location>
</feature>
<dbReference type="SUPFAM" id="SSF56935">
    <property type="entry name" value="Porins"/>
    <property type="match status" value="1"/>
</dbReference>
<evidence type="ECO:0000256" key="2">
    <source>
        <dbReference type="SAM" id="SignalP"/>
    </source>
</evidence>
<reference evidence="4" key="1">
    <citation type="submission" date="2016-10" db="EMBL/GenBank/DDBJ databases">
        <authorList>
            <person name="Varghese N."/>
            <person name="Submissions S."/>
        </authorList>
    </citation>
    <scope>NUCLEOTIDE SEQUENCE [LARGE SCALE GENOMIC DNA]</scope>
    <source>
        <strain evidence="4">S6-262</strain>
    </source>
</reference>
<evidence type="ECO:0000313" key="4">
    <source>
        <dbReference type="Proteomes" id="UP000199206"/>
    </source>
</evidence>
<protein>
    <recommendedName>
        <fullName evidence="5">Preprotein translocase subunit YajC</fullName>
    </recommendedName>
</protein>
<dbReference type="EMBL" id="FOCF01000001">
    <property type="protein sequence ID" value="SEM43272.1"/>
    <property type="molecule type" value="Genomic_DNA"/>
</dbReference>